<sequence length="124" mass="14624">AAQRRFHGRNKLVKTAGNKFKCPSCPNNFNSHTEVANHVKEIHQTTLLGATYRQDSIQAEHLLFKTDSHKEESCRELDRLINELTRAEEKYLPLIKHRYPVKQVFTQSRQSIWQLKENFKTFTQ</sequence>
<name>A0ABN7XH38_GIGMA</name>
<evidence type="ECO:0000259" key="2">
    <source>
        <dbReference type="PROSITE" id="PS50157"/>
    </source>
</evidence>
<keyword evidence="1" id="KW-0479">Metal-binding</keyword>
<dbReference type="PROSITE" id="PS00028">
    <property type="entry name" value="ZINC_FINGER_C2H2_1"/>
    <property type="match status" value="1"/>
</dbReference>
<dbReference type="PROSITE" id="PS50157">
    <property type="entry name" value="ZINC_FINGER_C2H2_2"/>
    <property type="match status" value="1"/>
</dbReference>
<evidence type="ECO:0000313" key="3">
    <source>
        <dbReference type="EMBL" id="CAG8854618.1"/>
    </source>
</evidence>
<protein>
    <submittedName>
        <fullName evidence="3">45619_t:CDS:1</fullName>
    </submittedName>
</protein>
<dbReference type="EMBL" id="CAJVQB010140495">
    <property type="protein sequence ID" value="CAG8854618.1"/>
    <property type="molecule type" value="Genomic_DNA"/>
</dbReference>
<gene>
    <name evidence="3" type="ORF">GMARGA_LOCUS43439</name>
</gene>
<accession>A0ABN7XH38</accession>
<evidence type="ECO:0000256" key="1">
    <source>
        <dbReference type="PROSITE-ProRule" id="PRU00042"/>
    </source>
</evidence>
<feature type="non-terminal residue" evidence="3">
    <location>
        <position position="124"/>
    </location>
</feature>
<proteinExistence type="predicted"/>
<evidence type="ECO:0000313" key="4">
    <source>
        <dbReference type="Proteomes" id="UP000789901"/>
    </source>
</evidence>
<keyword evidence="1" id="KW-0862">Zinc</keyword>
<dbReference type="InterPro" id="IPR013087">
    <property type="entry name" value="Znf_C2H2_type"/>
</dbReference>
<reference evidence="3 4" key="1">
    <citation type="submission" date="2021-06" db="EMBL/GenBank/DDBJ databases">
        <authorList>
            <person name="Kallberg Y."/>
            <person name="Tangrot J."/>
            <person name="Rosling A."/>
        </authorList>
    </citation>
    <scope>NUCLEOTIDE SEQUENCE [LARGE SCALE GENOMIC DNA]</scope>
    <source>
        <strain evidence="3 4">120-4 pot B 10/14</strain>
    </source>
</reference>
<feature type="non-terminal residue" evidence="3">
    <location>
        <position position="1"/>
    </location>
</feature>
<comment type="caution">
    <text evidence="3">The sequence shown here is derived from an EMBL/GenBank/DDBJ whole genome shotgun (WGS) entry which is preliminary data.</text>
</comment>
<keyword evidence="1" id="KW-0863">Zinc-finger</keyword>
<feature type="domain" description="C2H2-type" evidence="2">
    <location>
        <begin position="20"/>
        <end position="43"/>
    </location>
</feature>
<dbReference type="Proteomes" id="UP000789901">
    <property type="component" value="Unassembled WGS sequence"/>
</dbReference>
<organism evidence="3 4">
    <name type="scientific">Gigaspora margarita</name>
    <dbReference type="NCBI Taxonomy" id="4874"/>
    <lineage>
        <taxon>Eukaryota</taxon>
        <taxon>Fungi</taxon>
        <taxon>Fungi incertae sedis</taxon>
        <taxon>Mucoromycota</taxon>
        <taxon>Glomeromycotina</taxon>
        <taxon>Glomeromycetes</taxon>
        <taxon>Diversisporales</taxon>
        <taxon>Gigasporaceae</taxon>
        <taxon>Gigaspora</taxon>
    </lineage>
</organism>
<keyword evidence="4" id="KW-1185">Reference proteome</keyword>